<reference evidence="11 12" key="1">
    <citation type="submission" date="2019-09" db="EMBL/GenBank/DDBJ databases">
        <authorList>
            <person name="Brejova B."/>
        </authorList>
    </citation>
    <scope>NUCLEOTIDE SEQUENCE [LARGE SCALE GENOMIC DNA]</scope>
</reference>
<evidence type="ECO:0000256" key="4">
    <source>
        <dbReference type="ARBA" id="ARBA00023015"/>
    </source>
</evidence>
<evidence type="ECO:0000256" key="9">
    <source>
        <dbReference type="ARBA" id="ARBA00035511"/>
    </source>
</evidence>
<evidence type="ECO:0000256" key="1">
    <source>
        <dbReference type="ARBA" id="ARBA00004173"/>
    </source>
</evidence>
<evidence type="ECO:0000256" key="5">
    <source>
        <dbReference type="ARBA" id="ARBA00023128"/>
    </source>
</evidence>
<dbReference type="Proteomes" id="UP000398389">
    <property type="component" value="Unassembled WGS sequence"/>
</dbReference>
<dbReference type="GO" id="GO:0005840">
    <property type="term" value="C:ribosome"/>
    <property type="evidence" value="ECO:0007669"/>
    <property type="project" value="UniProtKB-KW"/>
</dbReference>
<comment type="subcellular location">
    <subcellularLocation>
        <location evidence="1">Mitochondrion</location>
    </subcellularLocation>
</comment>
<evidence type="ECO:0000256" key="2">
    <source>
        <dbReference type="ARBA" id="ARBA00010741"/>
    </source>
</evidence>
<evidence type="ECO:0000256" key="3">
    <source>
        <dbReference type="ARBA" id="ARBA00022980"/>
    </source>
</evidence>
<keyword evidence="6" id="KW-0804">Transcription</keyword>
<dbReference type="GO" id="GO:0000150">
    <property type="term" value="F:DNA strand exchange activity"/>
    <property type="evidence" value="ECO:0007669"/>
    <property type="project" value="InterPro"/>
</dbReference>
<dbReference type="PANTHER" id="PTHR28184">
    <property type="entry name" value="MITOCHONDRIAL HOMOLOGOUS RECOMBINATION PROTEIN 1"/>
    <property type="match status" value="1"/>
</dbReference>
<evidence type="ECO:0000313" key="12">
    <source>
        <dbReference type="Proteomes" id="UP000398389"/>
    </source>
</evidence>
<dbReference type="GO" id="GO:0003735">
    <property type="term" value="F:structural constituent of ribosome"/>
    <property type="evidence" value="ECO:0007669"/>
    <property type="project" value="TreeGrafter"/>
</dbReference>
<evidence type="ECO:0000256" key="7">
    <source>
        <dbReference type="ARBA" id="ARBA00023274"/>
    </source>
</evidence>
<evidence type="ECO:0000313" key="11">
    <source>
        <dbReference type="EMBL" id="VVT47087.1"/>
    </source>
</evidence>
<dbReference type="Pfam" id="PF12829">
    <property type="entry name" value="Mhr1"/>
    <property type="match status" value="1"/>
</dbReference>
<gene>
    <name evidence="11" type="ORF">SAPINGB_P001536</name>
</gene>
<accession>A0A5E8B6G6</accession>
<dbReference type="OrthoDB" id="5333655at2759"/>
<comment type="similarity">
    <text evidence="2">Belongs to the mitochondrion-specific ribosomal protein mL67 family.</text>
</comment>
<dbReference type="AlphaFoldDB" id="A0A5E8B6G6"/>
<dbReference type="RefSeq" id="XP_031852148.1">
    <property type="nucleotide sequence ID" value="XM_031996257.1"/>
</dbReference>
<evidence type="ECO:0000256" key="10">
    <source>
        <dbReference type="SAM" id="MobiDB-lite"/>
    </source>
</evidence>
<sequence length="239" mass="27622">MSGVNHRALKIFGNHFGGRFRHPAFLRRHGFGPDVFLFRNLESGQVMYTQLPFPQAYNIKTQFQNPNWQNRLPDIRRDIWRPMAMAQLPSYPLAVELYESLVTLRHYRDKLFKKEANGWRKRNDDGNIWYSGQYRPTYSQEAVADLASVLNAFDVETKVLWDGVWRKGQDEFWKTSITHEELPAFNPRDSYSALRQLGYDHYLEFQQTEKEAYEAKKAAAGTGAEKPAEAASTAAAPAN</sequence>
<evidence type="ECO:0000256" key="6">
    <source>
        <dbReference type="ARBA" id="ARBA00023163"/>
    </source>
</evidence>
<feature type="region of interest" description="Disordered" evidence="10">
    <location>
        <begin position="214"/>
        <end position="239"/>
    </location>
</feature>
<dbReference type="PANTHER" id="PTHR28184:SF1">
    <property type="entry name" value="LARGE RIBOSOMAL SUBUNIT PROTEIN ML67"/>
    <property type="match status" value="1"/>
</dbReference>
<dbReference type="GO" id="GO:0003697">
    <property type="term" value="F:single-stranded DNA binding"/>
    <property type="evidence" value="ECO:0007669"/>
    <property type="project" value="InterPro"/>
</dbReference>
<dbReference type="GO" id="GO:1990904">
    <property type="term" value="C:ribonucleoprotein complex"/>
    <property type="evidence" value="ECO:0007669"/>
    <property type="project" value="UniProtKB-KW"/>
</dbReference>
<proteinExistence type="inferred from homology"/>
<feature type="compositionally biased region" description="Low complexity" evidence="10">
    <location>
        <begin position="218"/>
        <end position="239"/>
    </location>
</feature>
<keyword evidence="3" id="KW-0689">Ribosomal protein</keyword>
<organism evidence="11 12">
    <name type="scientific">Magnusiomyces paraingens</name>
    <dbReference type="NCBI Taxonomy" id="2606893"/>
    <lineage>
        <taxon>Eukaryota</taxon>
        <taxon>Fungi</taxon>
        <taxon>Dikarya</taxon>
        <taxon>Ascomycota</taxon>
        <taxon>Saccharomycotina</taxon>
        <taxon>Dipodascomycetes</taxon>
        <taxon>Dipodascales</taxon>
        <taxon>Dipodascaceae</taxon>
        <taxon>Magnusiomyces</taxon>
    </lineage>
</organism>
<keyword evidence="12" id="KW-1185">Reference proteome</keyword>
<protein>
    <recommendedName>
        <fullName evidence="8">Large ribosomal subunit protein mL67</fullName>
    </recommendedName>
    <alternativeName>
        <fullName evidence="9">Mitochondrial homologous recombination protein 1</fullName>
    </alternativeName>
</protein>
<dbReference type="InterPro" id="IPR024629">
    <property type="entry name" value="Ribosomal_mL67"/>
</dbReference>
<keyword evidence="7" id="KW-0687">Ribonucleoprotein</keyword>
<name>A0A5E8B6G6_9ASCO</name>
<keyword evidence="4" id="KW-0805">Transcription regulation</keyword>
<dbReference type="GeneID" id="43580357"/>
<dbReference type="GO" id="GO:0005739">
    <property type="term" value="C:mitochondrion"/>
    <property type="evidence" value="ECO:0007669"/>
    <property type="project" value="UniProtKB-SubCell"/>
</dbReference>
<keyword evidence="5" id="KW-0496">Mitochondrion</keyword>
<evidence type="ECO:0000256" key="8">
    <source>
        <dbReference type="ARBA" id="ARBA00035185"/>
    </source>
</evidence>
<dbReference type="EMBL" id="CABVLU010000001">
    <property type="protein sequence ID" value="VVT47087.1"/>
    <property type="molecule type" value="Genomic_DNA"/>
</dbReference>